<evidence type="ECO:0000313" key="1">
    <source>
        <dbReference type="EMBL" id="ATX77701.1"/>
    </source>
</evidence>
<proteinExistence type="predicted"/>
<keyword evidence="2" id="KW-1185">Reference proteome</keyword>
<dbReference type="EMBL" id="CP011797">
    <property type="protein sequence ID" value="ATX77701.1"/>
    <property type="molecule type" value="Genomic_DNA"/>
</dbReference>
<sequence>MCALFLIYQKKPDLKPLPAADRLVLKTTLSRSILLINAQPSIAFTYSIAQ</sequence>
<dbReference type="Proteomes" id="UP000229757">
    <property type="component" value="Chromosome"/>
</dbReference>
<organism evidence="1 2">
    <name type="scientific">Reinekea forsetii</name>
    <dbReference type="NCBI Taxonomy" id="1336806"/>
    <lineage>
        <taxon>Bacteria</taxon>
        <taxon>Pseudomonadati</taxon>
        <taxon>Pseudomonadota</taxon>
        <taxon>Gammaproteobacteria</taxon>
        <taxon>Oceanospirillales</taxon>
        <taxon>Saccharospirillaceae</taxon>
        <taxon>Reinekea</taxon>
    </lineage>
</organism>
<dbReference type="AlphaFoldDB" id="A0A2K8KV67"/>
<gene>
    <name evidence="1" type="ORF">REIFOR_02576</name>
</gene>
<dbReference type="KEGG" id="rfo:REIFOR_02576"/>
<evidence type="ECO:0000313" key="2">
    <source>
        <dbReference type="Proteomes" id="UP000229757"/>
    </source>
</evidence>
<reference evidence="1 2" key="1">
    <citation type="journal article" date="2017" name="Environ. Microbiol.">
        <title>Genomic and physiological analyses of 'Reinekea forsetii' reveal a versatile opportunistic lifestyle during spring algae blooms.</title>
        <authorList>
            <person name="Avci B."/>
            <person name="Hahnke R.L."/>
            <person name="Chafee M."/>
            <person name="Fischer T."/>
            <person name="Gruber-Vodicka H."/>
            <person name="Tegetmeyer H.E."/>
            <person name="Harder J."/>
            <person name="Fuchs B.M."/>
            <person name="Amann R.I."/>
            <person name="Teeling H."/>
        </authorList>
    </citation>
    <scope>NUCLEOTIDE SEQUENCE [LARGE SCALE GENOMIC DNA]</scope>
    <source>
        <strain evidence="1 2">Hel1_31_D35</strain>
    </source>
</reference>
<name>A0A2K8KV67_9GAMM</name>
<accession>A0A2K8KV67</accession>
<protein>
    <submittedName>
        <fullName evidence="1">Uncharacterized protein</fullName>
    </submittedName>
</protein>